<gene>
    <name evidence="1" type="ORF">rCG_37378</name>
</gene>
<reference evidence="1 2" key="1">
    <citation type="submission" date="2005-09" db="EMBL/GenBank/DDBJ databases">
        <authorList>
            <person name="Mural R.J."/>
            <person name="Li P.W."/>
            <person name="Adams M.D."/>
            <person name="Amanatides P.G."/>
            <person name="Baden-Tillson H."/>
            <person name="Barnstead M."/>
            <person name="Chin S.H."/>
            <person name="Dew I."/>
            <person name="Evans C.A."/>
            <person name="Ferriera S."/>
            <person name="Flanigan M."/>
            <person name="Fosler C."/>
            <person name="Glodek A."/>
            <person name="Gu Z."/>
            <person name="Holt R.A."/>
            <person name="Jennings D."/>
            <person name="Kraft C.L."/>
            <person name="Lu F."/>
            <person name="Nguyen T."/>
            <person name="Nusskern D.R."/>
            <person name="Pfannkoch C.M."/>
            <person name="Sitter C."/>
            <person name="Sutton G.G."/>
            <person name="Venter J.C."/>
            <person name="Wang Z."/>
            <person name="Woodage T."/>
            <person name="Zheng X.H."/>
            <person name="Zhong F."/>
        </authorList>
    </citation>
    <scope>NUCLEOTIDE SEQUENCE [LARGE SCALE GENOMIC DNA]</scope>
    <source>
        <strain>BN</strain>
        <strain evidence="2">Sprague-Dawley</strain>
    </source>
</reference>
<dbReference type="Proteomes" id="UP000234681">
    <property type="component" value="Chromosome 3"/>
</dbReference>
<accession>A6KHF5</accession>
<organism evidence="1 2">
    <name type="scientific">Rattus norvegicus</name>
    <name type="common">Rat</name>
    <dbReference type="NCBI Taxonomy" id="10116"/>
    <lineage>
        <taxon>Eukaryota</taxon>
        <taxon>Metazoa</taxon>
        <taxon>Chordata</taxon>
        <taxon>Craniata</taxon>
        <taxon>Vertebrata</taxon>
        <taxon>Euteleostomi</taxon>
        <taxon>Mammalia</taxon>
        <taxon>Eutheria</taxon>
        <taxon>Euarchontoglires</taxon>
        <taxon>Glires</taxon>
        <taxon>Rodentia</taxon>
        <taxon>Myomorpha</taxon>
        <taxon>Muroidea</taxon>
        <taxon>Muridae</taxon>
        <taxon>Murinae</taxon>
        <taxon>Rattus</taxon>
    </lineage>
</organism>
<dbReference type="EMBL" id="CH474050">
    <property type="protein sequence ID" value="EDL86150.1"/>
    <property type="molecule type" value="Genomic_DNA"/>
</dbReference>
<evidence type="ECO:0000313" key="1">
    <source>
        <dbReference type="EMBL" id="EDL86150.1"/>
    </source>
</evidence>
<proteinExistence type="predicted"/>
<sequence>MISRIQVLGVRPRRFFVLHSRIYRNKHAIISSALDGDRMLPQCSIFLQSEGSGDFLTPTQFCRDLTLYIIQALATLYLTPSLKTDIIKIISWVIVTTAVWVWHLPACLDSLPFLIACL</sequence>
<name>A6KHF5_RAT</name>
<evidence type="ECO:0000313" key="2">
    <source>
        <dbReference type="Proteomes" id="UP000234681"/>
    </source>
</evidence>
<dbReference type="AlphaFoldDB" id="A6KHF5"/>
<protein>
    <submittedName>
        <fullName evidence="1">RCG37378</fullName>
    </submittedName>
</protein>